<organism evidence="1 2">
    <name type="scientific">Protopolystoma xenopodis</name>
    <dbReference type="NCBI Taxonomy" id="117903"/>
    <lineage>
        <taxon>Eukaryota</taxon>
        <taxon>Metazoa</taxon>
        <taxon>Spiralia</taxon>
        <taxon>Lophotrochozoa</taxon>
        <taxon>Platyhelminthes</taxon>
        <taxon>Monogenea</taxon>
        <taxon>Polyopisthocotylea</taxon>
        <taxon>Polystomatidea</taxon>
        <taxon>Polystomatidae</taxon>
        <taxon>Protopolystoma</taxon>
    </lineage>
</organism>
<accession>A0A3S5BLV8</accession>
<evidence type="ECO:0000313" key="2">
    <source>
        <dbReference type="Proteomes" id="UP000784294"/>
    </source>
</evidence>
<protein>
    <submittedName>
        <fullName evidence="1">Uncharacterized protein</fullName>
    </submittedName>
</protein>
<gene>
    <name evidence="1" type="ORF">PXEA_LOCUS2013</name>
</gene>
<reference evidence="1" key="1">
    <citation type="submission" date="2018-11" db="EMBL/GenBank/DDBJ databases">
        <authorList>
            <consortium name="Pathogen Informatics"/>
        </authorList>
    </citation>
    <scope>NUCLEOTIDE SEQUENCE</scope>
</reference>
<dbReference type="AlphaFoldDB" id="A0A3S5BLV8"/>
<comment type="caution">
    <text evidence="1">The sequence shown here is derived from an EMBL/GenBank/DDBJ whole genome shotgun (WGS) entry which is preliminary data.</text>
</comment>
<proteinExistence type="predicted"/>
<evidence type="ECO:0000313" key="1">
    <source>
        <dbReference type="EMBL" id="VEL08573.1"/>
    </source>
</evidence>
<name>A0A3S5BLV8_9PLAT</name>
<sequence length="69" mass="7584">MPSRGLMPGIMITIMAADFGQGAFTEIEGDCLEISVSMNVPVKPIDSWSRGIHRRLVVEPTFESLHPTL</sequence>
<dbReference type="Proteomes" id="UP000784294">
    <property type="component" value="Unassembled WGS sequence"/>
</dbReference>
<dbReference type="EMBL" id="CAAALY010004289">
    <property type="protein sequence ID" value="VEL08573.1"/>
    <property type="molecule type" value="Genomic_DNA"/>
</dbReference>
<keyword evidence="2" id="KW-1185">Reference proteome</keyword>